<name>A0ABV7R850_9RHOB</name>
<protein>
    <submittedName>
        <fullName evidence="1">Uncharacterized protein</fullName>
    </submittedName>
</protein>
<proteinExistence type="predicted"/>
<accession>A0ABV7R850</accession>
<dbReference type="Proteomes" id="UP001595721">
    <property type="component" value="Unassembled WGS sequence"/>
</dbReference>
<reference evidence="2" key="1">
    <citation type="journal article" date="2019" name="Int. J. Syst. Evol. Microbiol.">
        <title>The Global Catalogue of Microorganisms (GCM) 10K type strain sequencing project: providing services to taxonomists for standard genome sequencing and annotation.</title>
        <authorList>
            <consortium name="The Broad Institute Genomics Platform"/>
            <consortium name="The Broad Institute Genome Sequencing Center for Infectious Disease"/>
            <person name="Wu L."/>
            <person name="Ma J."/>
        </authorList>
    </citation>
    <scope>NUCLEOTIDE SEQUENCE [LARGE SCALE GENOMIC DNA]</scope>
    <source>
        <strain evidence="2">KCTC 42899</strain>
    </source>
</reference>
<sequence>MLEEYVKLIEQLCAPNLAAEVRSIDMTQSGSQSLAHKISQDIQRSNRTDCLSAYVGYLAYNVSSRTAPAMAYEFLTAAAMVPRDNRATLQSDVAKALTKFKPSASNHKMYFNVAGLYKLQLPESYSTEFSGADFWDHSQLTMSYYKYLIMIGNPEGSVGFDRMLTQNKDDISIVFGLVSALSDVAILMHREGRSVIDVRKVLEKYQNDDRRTVGVNGPGTGGAPQDIVRPVLMITGR</sequence>
<evidence type="ECO:0000313" key="1">
    <source>
        <dbReference type="EMBL" id="MFC3530190.1"/>
    </source>
</evidence>
<gene>
    <name evidence="1" type="ORF">ACFOMH_18630</name>
</gene>
<comment type="caution">
    <text evidence="1">The sequence shown here is derived from an EMBL/GenBank/DDBJ whole genome shotgun (WGS) entry which is preliminary data.</text>
</comment>
<dbReference type="RefSeq" id="WP_377746349.1">
    <property type="nucleotide sequence ID" value="NZ_JBHRXJ010000020.1"/>
</dbReference>
<organism evidence="1 2">
    <name type="scientific">Paracoccus mangrovi</name>
    <dbReference type="NCBI Taxonomy" id="1715645"/>
    <lineage>
        <taxon>Bacteria</taxon>
        <taxon>Pseudomonadati</taxon>
        <taxon>Pseudomonadota</taxon>
        <taxon>Alphaproteobacteria</taxon>
        <taxon>Rhodobacterales</taxon>
        <taxon>Paracoccaceae</taxon>
        <taxon>Paracoccus</taxon>
    </lineage>
</organism>
<dbReference type="EMBL" id="JBHRXJ010000020">
    <property type="protein sequence ID" value="MFC3530190.1"/>
    <property type="molecule type" value="Genomic_DNA"/>
</dbReference>
<evidence type="ECO:0000313" key="2">
    <source>
        <dbReference type="Proteomes" id="UP001595721"/>
    </source>
</evidence>
<keyword evidence="2" id="KW-1185">Reference proteome</keyword>